<evidence type="ECO:0000313" key="2">
    <source>
        <dbReference type="Proteomes" id="UP001519460"/>
    </source>
</evidence>
<dbReference type="Proteomes" id="UP001519460">
    <property type="component" value="Unassembled WGS sequence"/>
</dbReference>
<sequence>MNVVCIEKNPEVHLPGSGTLWLVSVGHKICVEKVPARRLHPHLLGLDTEIVYKLRLTRRTRSIQPKTHTTSCQNCNGNAPKFCRTLVLKPTEIYTNTLFACSVAVNITTTRLIVYFIAVLTHPSALLLSDTDTVCQLQTSMQLREFE</sequence>
<gene>
    <name evidence="1" type="ORF">BaRGS_00010632</name>
</gene>
<accession>A0ABD0LEM6</accession>
<protein>
    <submittedName>
        <fullName evidence="1">Uncharacterized protein</fullName>
    </submittedName>
</protein>
<dbReference type="AlphaFoldDB" id="A0ABD0LEM6"/>
<dbReference type="EMBL" id="JACVVK020000053">
    <property type="protein sequence ID" value="KAK7498044.1"/>
    <property type="molecule type" value="Genomic_DNA"/>
</dbReference>
<proteinExistence type="predicted"/>
<keyword evidence="2" id="KW-1185">Reference proteome</keyword>
<reference evidence="1 2" key="1">
    <citation type="journal article" date="2023" name="Sci. Data">
        <title>Genome assembly of the Korean intertidal mud-creeper Batillaria attramentaria.</title>
        <authorList>
            <person name="Patra A.K."/>
            <person name="Ho P.T."/>
            <person name="Jun S."/>
            <person name="Lee S.J."/>
            <person name="Kim Y."/>
            <person name="Won Y.J."/>
        </authorList>
    </citation>
    <scope>NUCLEOTIDE SEQUENCE [LARGE SCALE GENOMIC DNA]</scope>
    <source>
        <strain evidence="1">Wonlab-2016</strain>
    </source>
</reference>
<name>A0ABD0LEM6_9CAEN</name>
<evidence type="ECO:0000313" key="1">
    <source>
        <dbReference type="EMBL" id="KAK7498044.1"/>
    </source>
</evidence>
<organism evidence="1 2">
    <name type="scientific">Batillaria attramentaria</name>
    <dbReference type="NCBI Taxonomy" id="370345"/>
    <lineage>
        <taxon>Eukaryota</taxon>
        <taxon>Metazoa</taxon>
        <taxon>Spiralia</taxon>
        <taxon>Lophotrochozoa</taxon>
        <taxon>Mollusca</taxon>
        <taxon>Gastropoda</taxon>
        <taxon>Caenogastropoda</taxon>
        <taxon>Sorbeoconcha</taxon>
        <taxon>Cerithioidea</taxon>
        <taxon>Batillariidae</taxon>
        <taxon>Batillaria</taxon>
    </lineage>
</organism>
<comment type="caution">
    <text evidence="1">The sequence shown here is derived from an EMBL/GenBank/DDBJ whole genome shotgun (WGS) entry which is preliminary data.</text>
</comment>